<comment type="similarity">
    <text evidence="6">Belongs to the methyltransferase superfamily. METTL16/RlmF family.</text>
</comment>
<keyword evidence="4 6" id="KW-0808">Transferase</keyword>
<dbReference type="OrthoDB" id="1115728at2"/>
<dbReference type="RefSeq" id="WP_129017241.1">
    <property type="nucleotide sequence ID" value="NZ_SDDZ01000004.1"/>
</dbReference>
<dbReference type="InterPro" id="IPR016909">
    <property type="entry name" value="rRNA_lsu_MeTfrase_F"/>
</dbReference>
<dbReference type="GO" id="GO:0070475">
    <property type="term" value="P:rRNA base methylation"/>
    <property type="evidence" value="ECO:0007669"/>
    <property type="project" value="TreeGrafter"/>
</dbReference>
<comment type="subcellular location">
    <subcellularLocation>
        <location evidence="6">Cytoplasm</location>
    </subcellularLocation>
</comment>
<keyword evidence="2 6" id="KW-0698">rRNA processing</keyword>
<keyword evidence="1 6" id="KW-0963">Cytoplasm</keyword>
<dbReference type="GO" id="GO:0052907">
    <property type="term" value="F:23S rRNA (adenine(1618)-N(6))-methyltransferase activity"/>
    <property type="evidence" value="ECO:0007669"/>
    <property type="project" value="UniProtKB-EC"/>
</dbReference>
<keyword evidence="8" id="KW-1185">Reference proteome</keyword>
<dbReference type="PIRSF" id="PIRSF029038">
    <property type="entry name" value="Mtase_YbiN_prd"/>
    <property type="match status" value="1"/>
</dbReference>
<dbReference type="CDD" id="cd02440">
    <property type="entry name" value="AdoMet_MTases"/>
    <property type="match status" value="1"/>
</dbReference>
<evidence type="ECO:0000256" key="5">
    <source>
        <dbReference type="ARBA" id="ARBA00022691"/>
    </source>
</evidence>
<dbReference type="EC" id="2.1.1.181" evidence="6"/>
<reference evidence="7 8" key="1">
    <citation type="submission" date="2019-01" db="EMBL/GenBank/DDBJ databases">
        <title>Genome sequence of the Antarctic species Gelidibacter gilvus ACAM 158(T).</title>
        <authorList>
            <person name="Bowman J.P."/>
        </authorList>
    </citation>
    <scope>NUCLEOTIDE SEQUENCE [LARGE SCALE GENOMIC DNA]</scope>
    <source>
        <strain evidence="7 8">IC158</strain>
    </source>
</reference>
<dbReference type="NCBIfam" id="NF008725">
    <property type="entry name" value="PRK11727.1"/>
    <property type="match status" value="1"/>
</dbReference>
<evidence type="ECO:0000313" key="7">
    <source>
        <dbReference type="EMBL" id="RXJ50271.1"/>
    </source>
</evidence>
<dbReference type="Gene3D" id="3.40.50.150">
    <property type="entry name" value="Vaccinia Virus protein VP39"/>
    <property type="match status" value="1"/>
</dbReference>
<evidence type="ECO:0000256" key="1">
    <source>
        <dbReference type="ARBA" id="ARBA00022490"/>
    </source>
</evidence>
<evidence type="ECO:0000256" key="6">
    <source>
        <dbReference type="HAMAP-Rule" id="MF_01848"/>
    </source>
</evidence>
<comment type="function">
    <text evidence="6">Specifically methylates the adenine in position 1618 of 23S rRNA.</text>
</comment>
<dbReference type="GO" id="GO:0005737">
    <property type="term" value="C:cytoplasm"/>
    <property type="evidence" value="ECO:0007669"/>
    <property type="project" value="UniProtKB-SubCell"/>
</dbReference>
<dbReference type="InterPro" id="IPR010286">
    <property type="entry name" value="METTL16/RlmF"/>
</dbReference>
<evidence type="ECO:0000256" key="3">
    <source>
        <dbReference type="ARBA" id="ARBA00022603"/>
    </source>
</evidence>
<proteinExistence type="inferred from homology"/>
<dbReference type="Proteomes" id="UP000289792">
    <property type="component" value="Unassembled WGS sequence"/>
</dbReference>
<dbReference type="HAMAP" id="MF_01848">
    <property type="entry name" value="23SrRNA_methyltr_F"/>
    <property type="match status" value="1"/>
</dbReference>
<evidence type="ECO:0000313" key="8">
    <source>
        <dbReference type="Proteomes" id="UP000289792"/>
    </source>
</evidence>
<dbReference type="AlphaFoldDB" id="A0A4Q0XGA2"/>
<evidence type="ECO:0000256" key="2">
    <source>
        <dbReference type="ARBA" id="ARBA00022552"/>
    </source>
</evidence>
<dbReference type="Pfam" id="PF05971">
    <property type="entry name" value="Methyltransf_10"/>
    <property type="match status" value="1"/>
</dbReference>
<name>A0A4Q0XGA2_9FLAO</name>
<protein>
    <recommendedName>
        <fullName evidence="6">Ribosomal RNA large subunit methyltransferase F</fullName>
        <ecNumber evidence="6">2.1.1.181</ecNumber>
    </recommendedName>
    <alternativeName>
        <fullName evidence="6">23S rRNA mA1618 methyltransferase</fullName>
    </alternativeName>
    <alternativeName>
        <fullName evidence="6">rRNA adenine N-6-methyltransferase</fullName>
    </alternativeName>
</protein>
<dbReference type="SUPFAM" id="SSF53335">
    <property type="entry name" value="S-adenosyl-L-methionine-dependent methyltransferases"/>
    <property type="match status" value="1"/>
</dbReference>
<accession>A0A4Q0XGA2</accession>
<sequence length="297" mass="33917">MHKNSLHNKKYDFDLLIKNHDALKPYVFVNDYQTQTIDFSNPDAVKALNTALLFTHYNVKFWEFPDENLCPPIPSRADYMHHLADLLRRSQLETDIKVLDVGVGASCIYPLLGNAIYNWSFVGTDIDEKSLQIAQKIIDKNNLGNSIELRHQKDYQHILKGILKPSDKFTASVCNPPFFKSQADALEATKTKLKGLGKENDKVVRNFSGTPKELCYAGGEKAFLHNYLYESSQYPKQCFWFTSLVSNVSHVRSMEASLKKLGATEFQVLDMIQGNKVSRVVAWSFLTKAEQNDWIKN</sequence>
<dbReference type="PANTHER" id="PTHR13393">
    <property type="entry name" value="SAM-DEPENDENT METHYLTRANSFERASE"/>
    <property type="match status" value="1"/>
</dbReference>
<keyword evidence="3 6" id="KW-0489">Methyltransferase</keyword>
<evidence type="ECO:0000256" key="4">
    <source>
        <dbReference type="ARBA" id="ARBA00022679"/>
    </source>
</evidence>
<dbReference type="InterPro" id="IPR029063">
    <property type="entry name" value="SAM-dependent_MTases_sf"/>
</dbReference>
<comment type="catalytic activity">
    <reaction evidence="6">
        <text>adenosine(1618) in 23S rRNA + S-adenosyl-L-methionine = N(6)-methyladenosine(1618) in 23S rRNA + S-adenosyl-L-homocysteine + H(+)</text>
        <dbReference type="Rhea" id="RHEA:16497"/>
        <dbReference type="Rhea" id="RHEA-COMP:10229"/>
        <dbReference type="Rhea" id="RHEA-COMP:10231"/>
        <dbReference type="ChEBI" id="CHEBI:15378"/>
        <dbReference type="ChEBI" id="CHEBI:57856"/>
        <dbReference type="ChEBI" id="CHEBI:59789"/>
        <dbReference type="ChEBI" id="CHEBI:74411"/>
        <dbReference type="ChEBI" id="CHEBI:74449"/>
        <dbReference type="EC" id="2.1.1.181"/>
    </reaction>
</comment>
<comment type="caution">
    <text evidence="7">The sequence shown here is derived from an EMBL/GenBank/DDBJ whole genome shotgun (WGS) entry which is preliminary data.</text>
</comment>
<keyword evidence="5 6" id="KW-0949">S-adenosyl-L-methionine</keyword>
<gene>
    <name evidence="6 7" type="primary">rlmF</name>
    <name evidence="7" type="ORF">ESZ48_09845</name>
</gene>
<dbReference type="EMBL" id="SDDZ01000004">
    <property type="protein sequence ID" value="RXJ50271.1"/>
    <property type="molecule type" value="Genomic_DNA"/>
</dbReference>
<organism evidence="7 8">
    <name type="scientific">Gelidibacter gilvus</name>
    <dbReference type="NCBI Taxonomy" id="59602"/>
    <lineage>
        <taxon>Bacteria</taxon>
        <taxon>Pseudomonadati</taxon>
        <taxon>Bacteroidota</taxon>
        <taxon>Flavobacteriia</taxon>
        <taxon>Flavobacteriales</taxon>
        <taxon>Flavobacteriaceae</taxon>
        <taxon>Gelidibacter</taxon>
    </lineage>
</organism>
<dbReference type="PANTHER" id="PTHR13393:SF0">
    <property type="entry name" value="RNA N6-ADENOSINE-METHYLTRANSFERASE METTL16"/>
    <property type="match status" value="1"/>
</dbReference>